<dbReference type="Gene3D" id="3.20.20.70">
    <property type="entry name" value="Aldolase class I"/>
    <property type="match status" value="1"/>
</dbReference>
<dbReference type="GO" id="GO:0010181">
    <property type="term" value="F:FMN binding"/>
    <property type="evidence" value="ECO:0007669"/>
    <property type="project" value="InterPro"/>
</dbReference>
<reference evidence="5 6" key="1">
    <citation type="submission" date="2016-07" db="EMBL/GenBank/DDBJ databases">
        <title>Pervasive Adenine N6-methylation of Active Genes in Fungi.</title>
        <authorList>
            <consortium name="DOE Joint Genome Institute"/>
            <person name="Mondo S.J."/>
            <person name="Dannebaum R.O."/>
            <person name="Kuo R.C."/>
            <person name="Labutti K."/>
            <person name="Haridas S."/>
            <person name="Kuo A."/>
            <person name="Salamov A."/>
            <person name="Ahrendt S.R."/>
            <person name="Lipzen A."/>
            <person name="Sullivan W."/>
            <person name="Andreopoulos W.B."/>
            <person name="Clum A."/>
            <person name="Lindquist E."/>
            <person name="Daum C."/>
            <person name="Ramamoorthy G.K."/>
            <person name="Gryganskyi A."/>
            <person name="Culley D."/>
            <person name="Magnuson J.K."/>
            <person name="James T.Y."/>
            <person name="O'Malley M.A."/>
            <person name="Stajich J.E."/>
            <person name="Spatafora J.W."/>
            <person name="Visel A."/>
            <person name="Grigoriev I.V."/>
        </authorList>
    </citation>
    <scope>NUCLEOTIDE SEQUENCE [LARGE SCALE GENOMIC DNA]</scope>
    <source>
        <strain evidence="5 6">NRRL 2496</strain>
    </source>
</reference>
<keyword evidence="3" id="KW-0560">Oxidoreductase</keyword>
<dbReference type="Proteomes" id="UP000242180">
    <property type="component" value="Unassembled WGS sequence"/>
</dbReference>
<dbReference type="InParanoid" id="A0A1X2HT74"/>
<feature type="domain" description="NADH:flavin oxidoreductase/NADH oxidase N-terminal" evidence="4">
    <location>
        <begin position="7"/>
        <end position="340"/>
    </location>
</feature>
<evidence type="ECO:0000313" key="6">
    <source>
        <dbReference type="Proteomes" id="UP000242180"/>
    </source>
</evidence>
<organism evidence="5 6">
    <name type="scientific">Syncephalastrum racemosum</name>
    <name type="common">Filamentous fungus</name>
    <dbReference type="NCBI Taxonomy" id="13706"/>
    <lineage>
        <taxon>Eukaryota</taxon>
        <taxon>Fungi</taxon>
        <taxon>Fungi incertae sedis</taxon>
        <taxon>Mucoromycota</taxon>
        <taxon>Mucoromycotina</taxon>
        <taxon>Mucoromycetes</taxon>
        <taxon>Mucorales</taxon>
        <taxon>Syncephalastraceae</taxon>
        <taxon>Syncephalastrum</taxon>
    </lineage>
</organism>
<evidence type="ECO:0000259" key="4">
    <source>
        <dbReference type="Pfam" id="PF00724"/>
    </source>
</evidence>
<keyword evidence="6" id="KW-1185">Reference proteome</keyword>
<dbReference type="PANTHER" id="PTHR22893:SF91">
    <property type="entry name" value="NADPH DEHYDROGENASE 2-RELATED"/>
    <property type="match status" value="1"/>
</dbReference>
<comment type="similarity">
    <text evidence="2">Belongs to the NADH:flavin oxidoreductase/NADH oxidase family.</text>
</comment>
<dbReference type="SUPFAM" id="SSF51395">
    <property type="entry name" value="FMN-linked oxidoreductases"/>
    <property type="match status" value="1"/>
</dbReference>
<sequence length="368" mass="40949">MVNSSLLFQPIKLGANQLQHRVVLCPLTRLRADKAFVPVPIMAEYYKQRSTPGGLLISEATMISPTAGAYVGAPGIYTDEQVQGWKKVTDAVHEKGGVIYLQLWHVGRASSSKLLPNNMTPVSASAIAIQGKNMAGDDYEVPHALTKEEIKGVIQDYAKAAERAIEAGFDGVEIHGANGYLIDQFTNTSSNKRTDEYGGSIENRTRFCLEVVDAVSKAIGDERTGIRLSPWSEFQDMADETPYETWGYITEQLQANHPNLAYLHYIEPRDDFSRKTQNDTVNSLDPFRKLWKGAFISAGGYTTNPQLGEKIANETGNLIAYGRTFIANPDLVERLRNGWPLTPYNRKTFYTQGAEGYTDYPFYADNKL</sequence>
<dbReference type="InterPro" id="IPR013785">
    <property type="entry name" value="Aldolase_TIM"/>
</dbReference>
<evidence type="ECO:0000256" key="1">
    <source>
        <dbReference type="ARBA" id="ARBA00001917"/>
    </source>
</evidence>
<dbReference type="CDD" id="cd02933">
    <property type="entry name" value="OYE_like_FMN"/>
    <property type="match status" value="1"/>
</dbReference>
<dbReference type="FunFam" id="3.20.20.70:FF:000059">
    <property type="entry name" value="N-ethylmaleimide reductase, FMN-linked"/>
    <property type="match status" value="1"/>
</dbReference>
<dbReference type="InterPro" id="IPR001155">
    <property type="entry name" value="OxRdtase_FMN_N"/>
</dbReference>
<evidence type="ECO:0000256" key="2">
    <source>
        <dbReference type="ARBA" id="ARBA00005979"/>
    </source>
</evidence>
<dbReference type="GO" id="GO:0016628">
    <property type="term" value="F:oxidoreductase activity, acting on the CH-CH group of donors, NAD or NADP as acceptor"/>
    <property type="evidence" value="ECO:0007669"/>
    <property type="project" value="UniProtKB-ARBA"/>
</dbReference>
<dbReference type="STRING" id="13706.A0A1X2HT74"/>
<comment type="caution">
    <text evidence="5">The sequence shown here is derived from an EMBL/GenBank/DDBJ whole genome shotgun (WGS) entry which is preliminary data.</text>
</comment>
<evidence type="ECO:0000256" key="3">
    <source>
        <dbReference type="ARBA" id="ARBA00023002"/>
    </source>
</evidence>
<protein>
    <recommendedName>
        <fullName evidence="4">NADH:flavin oxidoreductase/NADH oxidase N-terminal domain-containing protein</fullName>
    </recommendedName>
</protein>
<dbReference type="Pfam" id="PF00724">
    <property type="entry name" value="Oxidored_FMN"/>
    <property type="match status" value="1"/>
</dbReference>
<gene>
    <name evidence="5" type="ORF">BCR43DRAFT_449831</name>
</gene>
<dbReference type="InterPro" id="IPR045247">
    <property type="entry name" value="Oye-like"/>
</dbReference>
<dbReference type="OMA" id="APCTRMR"/>
<evidence type="ECO:0000313" key="5">
    <source>
        <dbReference type="EMBL" id="ORZ02802.1"/>
    </source>
</evidence>
<dbReference type="EMBL" id="MCGN01000001">
    <property type="protein sequence ID" value="ORZ02802.1"/>
    <property type="molecule type" value="Genomic_DNA"/>
</dbReference>
<dbReference type="AlphaFoldDB" id="A0A1X2HT74"/>
<accession>A0A1X2HT74</accession>
<dbReference type="GO" id="GO:0005829">
    <property type="term" value="C:cytosol"/>
    <property type="evidence" value="ECO:0007669"/>
    <property type="project" value="UniProtKB-ARBA"/>
</dbReference>
<name>A0A1X2HT74_SYNRA</name>
<comment type="cofactor">
    <cofactor evidence="1">
        <name>FMN</name>
        <dbReference type="ChEBI" id="CHEBI:58210"/>
    </cofactor>
</comment>
<proteinExistence type="inferred from homology"/>
<dbReference type="OrthoDB" id="276546at2759"/>
<dbReference type="FunCoup" id="A0A1X2HT74">
    <property type="interactions" value="281"/>
</dbReference>
<dbReference type="PANTHER" id="PTHR22893">
    <property type="entry name" value="NADH OXIDOREDUCTASE-RELATED"/>
    <property type="match status" value="1"/>
</dbReference>